<protein>
    <recommendedName>
        <fullName evidence="3">Response regulatory domain-containing protein</fullName>
    </recommendedName>
</protein>
<dbReference type="PANTHER" id="PTHR44591:SF3">
    <property type="entry name" value="RESPONSE REGULATORY DOMAIN-CONTAINING PROTEIN"/>
    <property type="match status" value="1"/>
</dbReference>
<gene>
    <name evidence="4" type="ORF">AVJ23_13370</name>
</gene>
<dbReference type="Gene3D" id="3.40.50.2300">
    <property type="match status" value="1"/>
</dbReference>
<dbReference type="PANTHER" id="PTHR44591">
    <property type="entry name" value="STRESS RESPONSE REGULATOR PROTEIN 1"/>
    <property type="match status" value="1"/>
</dbReference>
<dbReference type="STRING" id="1685382.AVJ23_13370"/>
<dbReference type="Pfam" id="PF00072">
    <property type="entry name" value="Response_reg"/>
    <property type="match status" value="1"/>
</dbReference>
<evidence type="ECO:0000256" key="1">
    <source>
        <dbReference type="ARBA" id="ARBA00022553"/>
    </source>
</evidence>
<dbReference type="InterPro" id="IPR050595">
    <property type="entry name" value="Bact_response_regulator"/>
</dbReference>
<evidence type="ECO:0000313" key="4">
    <source>
        <dbReference type="EMBL" id="KUF10382.1"/>
    </source>
</evidence>
<dbReference type="AlphaFoldDB" id="A0A0W7WIK7"/>
<feature type="modified residue" description="4-aspartylphosphate" evidence="2">
    <location>
        <position position="54"/>
    </location>
</feature>
<dbReference type="Proteomes" id="UP000054396">
    <property type="component" value="Unassembled WGS sequence"/>
</dbReference>
<dbReference type="GO" id="GO:0000160">
    <property type="term" value="P:phosphorelay signal transduction system"/>
    <property type="evidence" value="ECO:0007669"/>
    <property type="project" value="InterPro"/>
</dbReference>
<feature type="domain" description="Response regulatory" evidence="3">
    <location>
        <begin position="4"/>
        <end position="121"/>
    </location>
</feature>
<name>A0A0W7WIK7_9RHOB</name>
<reference evidence="4 5" key="1">
    <citation type="submission" date="2015-12" db="EMBL/GenBank/DDBJ databases">
        <authorList>
            <person name="Shamseldin A."/>
            <person name="Moawad H."/>
            <person name="Abd El-Rahim W.M."/>
            <person name="Sadowsky M.J."/>
        </authorList>
    </citation>
    <scope>NUCLEOTIDE SEQUENCE [LARGE SCALE GENOMIC DNA]</scope>
    <source>
        <strain evidence="4 5">SJ5A-1</strain>
    </source>
</reference>
<keyword evidence="5" id="KW-1185">Reference proteome</keyword>
<organism evidence="4 5">
    <name type="scientific">Pseudoponticoccus marisrubri</name>
    <dbReference type="NCBI Taxonomy" id="1685382"/>
    <lineage>
        <taxon>Bacteria</taxon>
        <taxon>Pseudomonadati</taxon>
        <taxon>Pseudomonadota</taxon>
        <taxon>Alphaproteobacteria</taxon>
        <taxon>Rhodobacterales</taxon>
        <taxon>Roseobacteraceae</taxon>
        <taxon>Pseudoponticoccus</taxon>
    </lineage>
</organism>
<comment type="caution">
    <text evidence="4">The sequence shown here is derived from an EMBL/GenBank/DDBJ whole genome shotgun (WGS) entry which is preliminary data.</text>
</comment>
<sequence>MVTRILHVEDDADIREITQLALALSGQFELHQFTNGDEALQQAAGIAPDLLLLDVMMPGMSGPELLVALRDVPGLAEVPAIFMTARVQKTEIAGFLEQGAIGVIAKPFDPVSLGQQIHDILAAPATAAQPA</sequence>
<dbReference type="SMART" id="SM00448">
    <property type="entry name" value="REC"/>
    <property type="match status" value="1"/>
</dbReference>
<evidence type="ECO:0000313" key="5">
    <source>
        <dbReference type="Proteomes" id="UP000054396"/>
    </source>
</evidence>
<accession>A0A0W7WIK7</accession>
<evidence type="ECO:0000256" key="2">
    <source>
        <dbReference type="PROSITE-ProRule" id="PRU00169"/>
    </source>
</evidence>
<dbReference type="InterPro" id="IPR001789">
    <property type="entry name" value="Sig_transdc_resp-reg_receiver"/>
</dbReference>
<dbReference type="PROSITE" id="PS50110">
    <property type="entry name" value="RESPONSE_REGULATORY"/>
    <property type="match status" value="1"/>
</dbReference>
<dbReference type="EMBL" id="LPXO01000007">
    <property type="protein sequence ID" value="KUF10382.1"/>
    <property type="molecule type" value="Genomic_DNA"/>
</dbReference>
<dbReference type="SUPFAM" id="SSF52172">
    <property type="entry name" value="CheY-like"/>
    <property type="match status" value="1"/>
</dbReference>
<proteinExistence type="predicted"/>
<dbReference type="OrthoDB" id="9800897at2"/>
<keyword evidence="1 2" id="KW-0597">Phosphoprotein</keyword>
<evidence type="ECO:0000259" key="3">
    <source>
        <dbReference type="PROSITE" id="PS50110"/>
    </source>
</evidence>
<dbReference type="InterPro" id="IPR011006">
    <property type="entry name" value="CheY-like_superfamily"/>
</dbReference>